<dbReference type="Proteomes" id="UP000000437">
    <property type="component" value="Chromosome 6"/>
</dbReference>
<reference evidence="2" key="1">
    <citation type="submission" date="2025-08" db="UniProtKB">
        <authorList>
            <consortium name="RefSeq"/>
        </authorList>
    </citation>
    <scope>IDENTIFICATION</scope>
    <source>
        <strain evidence="2">Tuebingen</strain>
        <tissue evidence="2">Fibroblasts and whole tissue</tissue>
    </source>
</reference>
<organism evidence="1 2">
    <name type="scientific">Danio rerio</name>
    <name type="common">Zebrafish</name>
    <name type="synonym">Brachydanio rerio</name>
    <dbReference type="NCBI Taxonomy" id="7955"/>
    <lineage>
        <taxon>Eukaryota</taxon>
        <taxon>Metazoa</taxon>
        <taxon>Chordata</taxon>
        <taxon>Craniata</taxon>
        <taxon>Vertebrata</taxon>
        <taxon>Euteleostomi</taxon>
        <taxon>Actinopterygii</taxon>
        <taxon>Neopterygii</taxon>
        <taxon>Teleostei</taxon>
        <taxon>Ostariophysi</taxon>
        <taxon>Cypriniformes</taxon>
        <taxon>Danionidae</taxon>
        <taxon>Danioninae</taxon>
        <taxon>Danio</taxon>
    </lineage>
</organism>
<evidence type="ECO:0000313" key="1">
    <source>
        <dbReference type="Proteomes" id="UP000000437"/>
    </source>
</evidence>
<evidence type="ECO:0000313" key="2">
    <source>
        <dbReference type="RefSeq" id="XP_073809115.1"/>
    </source>
</evidence>
<keyword evidence="1" id="KW-1185">Reference proteome</keyword>
<sequence>MRLQDRMCVLTTILILLILCFYINVSKLKEAATRSCNMLWDHMAAYEVLGVDTDCDIQGLFKPQMGCCPHKQCPVNHFSFHLHSGVADVVAAKICLNNTVVMGGVRNNAGQGLNIVFANGQTGEVLRSNYFNMESADPKNLLAFLKTLKPGNILLVASHMDPTPKLTDEIKDAFTALGSTMVKSLKPRDNWLFASTYGEIKASRFEKLIQNDMTRNAYGDWPEMGEIVGCFPRITETE</sequence>
<name>A0AC58JRI7_DANRE</name>
<accession>A0AC58JRI7</accession>
<gene>
    <name evidence="2" type="primary">si:dkeyp-67f1.2</name>
    <name evidence="2" type="synonym">fam3d</name>
    <name evidence="2" type="synonym">im:7160159</name>
</gene>
<dbReference type="RefSeq" id="XP_073809115.1">
    <property type="nucleotide sequence ID" value="XM_073953014.1"/>
</dbReference>
<proteinExistence type="predicted"/>
<protein>
    <submittedName>
        <fullName evidence="2">Uncharacterized protein isoform X1</fullName>
    </submittedName>
</protein>